<dbReference type="KEGG" id="hgl:106007623"/>
<accession>G5C955</accession>
<dbReference type="CTD" id="101646355"/>
<evidence type="ECO:0000313" key="3">
    <source>
        <dbReference type="Proteomes" id="UP000694906"/>
    </source>
</evidence>
<evidence type="ECO:0000313" key="1">
    <source>
        <dbReference type="EMBL" id="EHB18066.1"/>
    </source>
</evidence>
<dbReference type="Pfam" id="PF15022">
    <property type="entry name" value="DUF4522"/>
    <property type="match status" value="1"/>
</dbReference>
<reference evidence="4" key="2">
    <citation type="submission" date="2025-04" db="UniProtKB">
        <authorList>
            <consortium name="RefSeq"/>
        </authorList>
    </citation>
    <scope>IDENTIFICATION</scope>
</reference>
<dbReference type="InterPro" id="IPR027825">
    <property type="entry name" value="DUF4522"/>
</dbReference>
<dbReference type="RefSeq" id="XP_012923189.1">
    <property type="nucleotide sequence ID" value="XM_013067735.2"/>
</dbReference>
<reference evidence="1 2" key="1">
    <citation type="journal article" date="2011" name="Nature">
        <title>Genome sequencing reveals insights into physiology and longevity of the naked mole rat.</title>
        <authorList>
            <person name="Kim E.B."/>
            <person name="Fang X."/>
            <person name="Fushan A.A."/>
            <person name="Huang Z."/>
            <person name="Lobanov A.V."/>
            <person name="Han L."/>
            <person name="Marino S.M."/>
            <person name="Sun X."/>
            <person name="Turanov A.A."/>
            <person name="Yang P."/>
            <person name="Yim S.H."/>
            <person name="Zhao X."/>
            <person name="Kasaikina M.V."/>
            <person name="Stoletzki N."/>
            <person name="Peng C."/>
            <person name="Polak P."/>
            <person name="Xiong Z."/>
            <person name="Kiezun A."/>
            <person name="Zhu Y."/>
            <person name="Chen Y."/>
            <person name="Kryukov G.V."/>
            <person name="Zhang Q."/>
            <person name="Peshkin L."/>
            <person name="Yang L."/>
            <person name="Bronson R.T."/>
            <person name="Buffenstein R."/>
            <person name="Wang B."/>
            <person name="Han C."/>
            <person name="Li Q."/>
            <person name="Chen L."/>
            <person name="Zhao W."/>
            <person name="Sunyaev S.R."/>
            <person name="Park T.J."/>
            <person name="Zhang G."/>
            <person name="Wang J."/>
            <person name="Gladyshev V.N."/>
        </authorList>
    </citation>
    <scope>NUCLEOTIDE SEQUENCE [LARGE SCALE GENOMIC DNA]</scope>
</reference>
<dbReference type="PANTHER" id="PTHR38002">
    <property type="entry name" value="C4ORF36 ISOFORM 11"/>
    <property type="match status" value="1"/>
</dbReference>
<sequence length="116" mass="13351">MAYGLPRKNTVRSILRGSCYSAQEPWDLALLTKTWYSNLVSSRLPFLGEIAYGSPLELAKCETKEELLPSEESIKLERKYETKCLTKLKFQENASEEIQMSLRAREVGLRRPLQPK</sequence>
<dbReference type="OMA" id="YEVQEPW"/>
<gene>
    <name evidence="4" type="primary">CUNH4orf36</name>
    <name evidence="1" type="ORF">GW7_17535</name>
</gene>
<evidence type="ECO:0000313" key="4">
    <source>
        <dbReference type="RefSeq" id="XP_012923189.1"/>
    </source>
</evidence>
<dbReference type="EMBL" id="JH173954">
    <property type="protein sequence ID" value="EHB18066.1"/>
    <property type="molecule type" value="Genomic_DNA"/>
</dbReference>
<evidence type="ECO:0000313" key="2">
    <source>
        <dbReference type="Proteomes" id="UP000006813"/>
    </source>
</evidence>
<dbReference type="InParanoid" id="G5C955"/>
<dbReference type="OrthoDB" id="9821984at2759"/>
<dbReference type="GeneID" id="106007623"/>
<organism evidence="1 2">
    <name type="scientific">Heterocephalus glaber</name>
    <name type="common">Naked mole rat</name>
    <dbReference type="NCBI Taxonomy" id="10181"/>
    <lineage>
        <taxon>Eukaryota</taxon>
        <taxon>Metazoa</taxon>
        <taxon>Chordata</taxon>
        <taxon>Craniata</taxon>
        <taxon>Vertebrata</taxon>
        <taxon>Euteleostomi</taxon>
        <taxon>Mammalia</taxon>
        <taxon>Eutheria</taxon>
        <taxon>Euarchontoglires</taxon>
        <taxon>Glires</taxon>
        <taxon>Rodentia</taxon>
        <taxon>Hystricomorpha</taxon>
        <taxon>Bathyergidae</taxon>
        <taxon>Heterocephalus</taxon>
    </lineage>
</organism>
<proteinExistence type="predicted"/>
<protein>
    <submittedName>
        <fullName evidence="4">Uncharacterized protein C4orf36 homolog</fullName>
    </submittedName>
</protein>
<dbReference type="Proteomes" id="UP000006813">
    <property type="component" value="Unassembled WGS sequence"/>
</dbReference>
<name>G5C955_HETGA</name>
<dbReference type="AlphaFoldDB" id="G5C955"/>
<keyword evidence="3" id="KW-1185">Reference proteome</keyword>
<dbReference type="PANTHER" id="PTHR38002:SF1">
    <property type="entry name" value="CHROMOSOME 4 OPEN READING FRAME 36"/>
    <property type="match status" value="1"/>
</dbReference>
<dbReference type="Proteomes" id="UP000694906">
    <property type="component" value="Unplaced"/>
</dbReference>
<dbReference type="Bgee" id="ENSHGLG00000001308">
    <property type="expression patterns" value="Expressed in testis and 8 other cell types or tissues"/>
</dbReference>